<comment type="caution">
    <text evidence="2">The sequence shown here is derived from an EMBL/GenBank/DDBJ whole genome shotgun (WGS) entry which is preliminary data.</text>
</comment>
<dbReference type="Gene3D" id="3.40.630.30">
    <property type="match status" value="1"/>
</dbReference>
<dbReference type="Proteomes" id="UP000267223">
    <property type="component" value="Unassembled WGS sequence"/>
</dbReference>
<reference evidence="2 3" key="1">
    <citation type="submission" date="2018-11" db="EMBL/GenBank/DDBJ databases">
        <title>Draft genome sequence of Ferruginibacter sp. BO-59.</title>
        <authorList>
            <person name="Im W.T."/>
        </authorList>
    </citation>
    <scope>NUCLEOTIDE SEQUENCE [LARGE SCALE GENOMIC DNA]</scope>
    <source>
        <strain evidence="2 3">BO-59</strain>
    </source>
</reference>
<dbReference type="PANTHER" id="PTHR43305">
    <property type="entry name" value="FAMILY N-ACETYLTRANSFERASE, PUTATIVE (AFU_ORTHOLOGUE AFUA_2G01380)-RELATED"/>
    <property type="match status" value="1"/>
</dbReference>
<keyword evidence="3" id="KW-1185">Reference proteome</keyword>
<organism evidence="2 3">
    <name type="scientific">Hanamia caeni</name>
    <dbReference type="NCBI Taxonomy" id="2294116"/>
    <lineage>
        <taxon>Bacteria</taxon>
        <taxon>Pseudomonadati</taxon>
        <taxon>Bacteroidota</taxon>
        <taxon>Chitinophagia</taxon>
        <taxon>Chitinophagales</taxon>
        <taxon>Chitinophagaceae</taxon>
        <taxon>Hanamia</taxon>
    </lineage>
</organism>
<proteinExistence type="predicted"/>
<dbReference type="EMBL" id="RJJR01000014">
    <property type="protein sequence ID" value="RNI34290.1"/>
    <property type="molecule type" value="Genomic_DNA"/>
</dbReference>
<protein>
    <submittedName>
        <fullName evidence="2">GNAT family N-acetyltransferase</fullName>
    </submittedName>
</protein>
<dbReference type="Pfam" id="PF00583">
    <property type="entry name" value="Acetyltransf_1"/>
    <property type="match status" value="1"/>
</dbReference>
<sequence>MQIRRIAAADNAALAKIIRNSLEEFNAVKKGTVYFDESTDHLSDLFSEKRSAYFVIETNNEIAGGAGIFPTEGLPPDTCELVKMYVANKFRGNGYGQTLLDKCIQEALKNGFLKMYIETMPELSNAIEMYKKNGFKYIPQPLGNSGHTGCDVWMMKTLNQKTKLFN</sequence>
<accession>A0A3M9N906</accession>
<dbReference type="SUPFAM" id="SSF55729">
    <property type="entry name" value="Acyl-CoA N-acyltransferases (Nat)"/>
    <property type="match status" value="1"/>
</dbReference>
<evidence type="ECO:0000313" key="3">
    <source>
        <dbReference type="Proteomes" id="UP000267223"/>
    </source>
</evidence>
<evidence type="ECO:0000313" key="2">
    <source>
        <dbReference type="EMBL" id="RNI34290.1"/>
    </source>
</evidence>
<dbReference type="InterPro" id="IPR000182">
    <property type="entry name" value="GNAT_dom"/>
</dbReference>
<dbReference type="InterPro" id="IPR016181">
    <property type="entry name" value="Acyl_CoA_acyltransferase"/>
</dbReference>
<feature type="domain" description="N-acetyltransferase" evidence="1">
    <location>
        <begin position="1"/>
        <end position="159"/>
    </location>
</feature>
<dbReference type="CDD" id="cd04301">
    <property type="entry name" value="NAT_SF"/>
    <property type="match status" value="1"/>
</dbReference>
<gene>
    <name evidence="2" type="ORF">EFY79_16480</name>
</gene>
<dbReference type="OrthoDB" id="5419426at2"/>
<dbReference type="PROSITE" id="PS51186">
    <property type="entry name" value="GNAT"/>
    <property type="match status" value="1"/>
</dbReference>
<dbReference type="InterPro" id="IPR052777">
    <property type="entry name" value="Acetyltransferase_Enz"/>
</dbReference>
<dbReference type="GO" id="GO:0016747">
    <property type="term" value="F:acyltransferase activity, transferring groups other than amino-acyl groups"/>
    <property type="evidence" value="ECO:0007669"/>
    <property type="project" value="InterPro"/>
</dbReference>
<name>A0A3M9N906_9BACT</name>
<dbReference type="RefSeq" id="WP_123121831.1">
    <property type="nucleotide sequence ID" value="NZ_RJJR01000014.1"/>
</dbReference>
<dbReference type="PANTHER" id="PTHR43305:SF1">
    <property type="entry name" value="FAMILY N-ACETYLTRANSFERASE, PUTATIVE (AFU_ORTHOLOGUE AFUA_2G01380)-RELATED"/>
    <property type="match status" value="1"/>
</dbReference>
<keyword evidence="2" id="KW-0808">Transferase</keyword>
<evidence type="ECO:0000259" key="1">
    <source>
        <dbReference type="PROSITE" id="PS51186"/>
    </source>
</evidence>
<dbReference type="AlphaFoldDB" id="A0A3M9N906"/>